<sequence>MVMETHRFIYCGREMSGRAMLASVFGGMRELRGVNMSRELLHPDEDRFFTFALKLVNKAGTLVRAAFEQPCSEVHTKLSDTDLVTETDQAVEKMLIENLSKEFPDHKFIGEESVAGGAKIDYTDAPTWIIDPIDGTTNFVHRIPIIAICVGLAIKKQLRAGIVYNPITKELYTAQSGRGAFRNGFPIHVSATKEISRCLLGQSHGIHNLVEFGEKWLKITLDNHGRQCLAGIRGHRSFGSAAMNMIYVAQGGLDAYVEYGLHAWDVAAAGIIVKEAGGVLLDPTGAEFDIMGRRVLCTSTPELARAIKSTLTHVEYDKEG</sequence>
<comment type="catalytic activity">
    <reaction evidence="10">
        <text>alpha-D-galactose 1-phosphate + H2O = D-galactose + phosphate</text>
        <dbReference type="Rhea" id="RHEA:29315"/>
        <dbReference type="ChEBI" id="CHEBI:4139"/>
        <dbReference type="ChEBI" id="CHEBI:15377"/>
        <dbReference type="ChEBI" id="CHEBI:43474"/>
        <dbReference type="ChEBI" id="CHEBI:58336"/>
        <dbReference type="EC" id="3.1.3.94"/>
    </reaction>
</comment>
<dbReference type="PANTHER" id="PTHR20854:SF4">
    <property type="entry name" value="INOSITOL-1-MONOPHOSPHATASE-RELATED"/>
    <property type="match status" value="1"/>
</dbReference>
<dbReference type="InterPro" id="IPR000760">
    <property type="entry name" value="Inositol_monophosphatase-like"/>
</dbReference>
<name>A0A1I9G5X7_BRUMA</name>
<evidence type="ECO:0000313" key="13">
    <source>
        <dbReference type="EMBL" id="CDQ02442.1"/>
    </source>
</evidence>
<dbReference type="InterPro" id="IPR020552">
    <property type="entry name" value="Inositol_monoPase_Li-sen"/>
</dbReference>
<evidence type="ECO:0000256" key="12">
    <source>
        <dbReference type="RuleBase" id="RU364068"/>
    </source>
</evidence>
<evidence type="ECO:0000256" key="10">
    <source>
        <dbReference type="ARBA" id="ARBA00035990"/>
    </source>
</evidence>
<dbReference type="PROSITE" id="PS00629">
    <property type="entry name" value="IMP_1"/>
    <property type="match status" value="1"/>
</dbReference>
<dbReference type="EMBL" id="LN857024">
    <property type="protein sequence ID" value="CDQ02442.1"/>
    <property type="molecule type" value="Genomic_DNA"/>
</dbReference>
<dbReference type="PANTHER" id="PTHR20854">
    <property type="entry name" value="INOSITOL MONOPHOSPHATASE"/>
    <property type="match status" value="1"/>
</dbReference>
<dbReference type="GO" id="GO:0005737">
    <property type="term" value="C:cytoplasm"/>
    <property type="evidence" value="ECO:0007669"/>
    <property type="project" value="UniProtKB-SubCell"/>
</dbReference>
<dbReference type="GO" id="GO:0006021">
    <property type="term" value="P:inositol biosynthetic process"/>
    <property type="evidence" value="ECO:0007669"/>
    <property type="project" value="UniProtKB-UniPathway"/>
</dbReference>
<dbReference type="PROSITE" id="PS00630">
    <property type="entry name" value="IMP_2"/>
    <property type="match status" value="1"/>
</dbReference>
<feature type="binding site" evidence="11">
    <location>
        <position position="133"/>
    </location>
    <ligand>
        <name>Mg(2+)</name>
        <dbReference type="ChEBI" id="CHEBI:18420"/>
        <label>1</label>
        <note>catalytic</note>
    </ligand>
</feature>
<protein>
    <recommendedName>
        <fullName evidence="12">Inositol-1-monophosphatase</fullName>
        <ecNumber evidence="12">3.1.3.25</ecNumber>
    </recommendedName>
</protein>
<dbReference type="PRINTS" id="PR00377">
    <property type="entry name" value="IMPHPHTASES"/>
</dbReference>
<keyword evidence="7 11" id="KW-0479">Metal-binding</keyword>
<dbReference type="PRINTS" id="PR00378">
    <property type="entry name" value="LIIMPHPHTASE"/>
</dbReference>
<evidence type="ECO:0000256" key="5">
    <source>
        <dbReference type="ARBA" id="ARBA00009759"/>
    </source>
</evidence>
<dbReference type="Gene3D" id="3.40.190.80">
    <property type="match status" value="1"/>
</dbReference>
<gene>
    <name evidence="13" type="primary">Bm3350</name>
    <name evidence="13" type="ORF">BM_Bm3350</name>
</gene>
<comment type="similarity">
    <text evidence="5 12">Belongs to the inositol monophosphatase superfamily.</text>
</comment>
<keyword evidence="6" id="KW-0963">Cytoplasm</keyword>
<organism evidence="13">
    <name type="scientific">Brugia malayi</name>
    <name type="common">Filarial nematode worm</name>
    <dbReference type="NCBI Taxonomy" id="6279"/>
    <lineage>
        <taxon>Eukaryota</taxon>
        <taxon>Metazoa</taxon>
        <taxon>Ecdysozoa</taxon>
        <taxon>Nematoda</taxon>
        <taxon>Chromadorea</taxon>
        <taxon>Rhabditida</taxon>
        <taxon>Spirurina</taxon>
        <taxon>Spiruromorpha</taxon>
        <taxon>Filarioidea</taxon>
        <taxon>Onchocercidae</taxon>
        <taxon>Brugia</taxon>
    </lineage>
</organism>
<comment type="pathway">
    <text evidence="4 12">Polyol metabolism; myo-inositol biosynthesis; myo-inositol from D-glucose 6-phosphate: step 2/2.</text>
</comment>
<evidence type="ECO:0000256" key="1">
    <source>
        <dbReference type="ARBA" id="ARBA00001033"/>
    </source>
</evidence>
<dbReference type="InterPro" id="IPR033942">
    <property type="entry name" value="IMPase"/>
</dbReference>
<dbReference type="EC" id="3.1.3.25" evidence="12"/>
<dbReference type="GO" id="GO:0008934">
    <property type="term" value="F:inositol monophosphate 1-phosphatase activity"/>
    <property type="evidence" value="ECO:0007669"/>
    <property type="project" value="InterPro"/>
</dbReference>
<accession>A0A1I9G5X7</accession>
<dbReference type="GO" id="GO:0046854">
    <property type="term" value="P:phosphatidylinositol phosphate biosynthetic process"/>
    <property type="evidence" value="ECO:0007669"/>
    <property type="project" value="InterPro"/>
</dbReference>
<evidence type="ECO:0000256" key="2">
    <source>
        <dbReference type="ARBA" id="ARBA00001946"/>
    </source>
</evidence>
<feature type="binding site" evidence="11">
    <location>
        <position position="265"/>
    </location>
    <ligand>
        <name>Mg(2+)</name>
        <dbReference type="ChEBI" id="CHEBI:18420"/>
        <label>1</label>
        <note>catalytic</note>
    </ligand>
</feature>
<dbReference type="GO" id="GO:0046872">
    <property type="term" value="F:metal ion binding"/>
    <property type="evidence" value="ECO:0007669"/>
    <property type="project" value="UniProtKB-KW"/>
</dbReference>
<dbReference type="InterPro" id="IPR020583">
    <property type="entry name" value="Inositol_monoP_metal-BS"/>
</dbReference>
<reference evidence="13" key="2">
    <citation type="submission" date="2012-12" db="EMBL/GenBank/DDBJ databases">
        <authorList>
            <consortium name="WormBase Consortium"/>
            <person name="Ghedin E."/>
            <person name="Paulini M."/>
        </authorList>
    </citation>
    <scope>NUCLEOTIDE SEQUENCE</scope>
    <source>
        <strain evidence="13">FR3</strain>
    </source>
</reference>
<dbReference type="AlphaFoldDB" id="A0A1I9G5X7"/>
<comment type="subcellular location">
    <subcellularLocation>
        <location evidence="3">Cytoplasm</location>
    </subcellularLocation>
</comment>
<comment type="cofactor">
    <cofactor evidence="2 11 12">
        <name>Mg(2+)</name>
        <dbReference type="ChEBI" id="CHEBI:18420"/>
    </cofactor>
</comment>
<feature type="binding site" evidence="11">
    <location>
        <position position="111"/>
    </location>
    <ligand>
        <name>Mg(2+)</name>
        <dbReference type="ChEBI" id="CHEBI:18420"/>
        <label>1</label>
        <note>catalytic</note>
    </ligand>
</feature>
<reference evidence="13" key="1">
    <citation type="journal article" date="2007" name="Science">
        <title>Draft genome of the filarial nematode parasite Brugia malayi.</title>
        <authorList>
            <person name="Ghedin E."/>
            <person name="Wang S."/>
            <person name="Spiro D."/>
            <person name="Caler E."/>
            <person name="Zhao Q."/>
            <person name="Crabtree J."/>
            <person name="Allen J.E."/>
            <person name="Delcher A.L."/>
            <person name="Guiliano D.B."/>
            <person name="Miranda-Saavedra D."/>
            <person name="Angiuoli S.V."/>
            <person name="Creasy T."/>
            <person name="Amedeo P."/>
            <person name="Haas B."/>
            <person name="El-Sayed N.M."/>
            <person name="Wortman J.R."/>
            <person name="Feldblyum T."/>
            <person name="Tallon L."/>
            <person name="Schatz M."/>
            <person name="Shumway M."/>
            <person name="Koo H."/>
            <person name="Salzberg S.L."/>
            <person name="Schobel S."/>
            <person name="Pertea M."/>
            <person name="Pop M."/>
            <person name="White O."/>
            <person name="Barton G.J."/>
            <person name="Carlow C.K."/>
            <person name="Crawford M.J."/>
            <person name="Daub J."/>
            <person name="Dimmic M.W."/>
            <person name="Estes C.F."/>
            <person name="Foster J.M."/>
            <person name="Ganatra M."/>
            <person name="Gregory W.F."/>
            <person name="Johnson N.M."/>
            <person name="Jin J."/>
            <person name="Komuniecki R."/>
            <person name="Korf I."/>
            <person name="Kumar S."/>
            <person name="Laney S."/>
            <person name="Li B.W."/>
            <person name="Li W."/>
            <person name="Lindblom T.H."/>
            <person name="Lustigman S."/>
            <person name="Ma D."/>
            <person name="Maina C.V."/>
            <person name="Martin D.M."/>
            <person name="McCarter J.P."/>
            <person name="McReynolds L."/>
            <person name="Mitreva M."/>
            <person name="Nutman T.B."/>
            <person name="Parkinson J."/>
            <person name="Peregrin-Alvarez J.M."/>
            <person name="Poole C."/>
            <person name="Ren Q."/>
            <person name="Saunders L."/>
            <person name="Sluder A.E."/>
            <person name="Smith K."/>
            <person name="Stanke M."/>
            <person name="Unnasch T.R."/>
            <person name="Ware J."/>
            <person name="Wei A.D."/>
            <person name="Weil G."/>
            <person name="Williams D.J."/>
            <person name="Zhang Y."/>
            <person name="Williams S.A."/>
            <person name="Fraser-Liggett C."/>
            <person name="Slatko B."/>
            <person name="Blaxter M.L."/>
            <person name="Scott A.L."/>
        </authorList>
    </citation>
    <scope>NUCLEOTIDE SEQUENCE</scope>
    <source>
        <strain evidence="13">FR3</strain>
    </source>
</reference>
<evidence type="ECO:0000256" key="7">
    <source>
        <dbReference type="ARBA" id="ARBA00022723"/>
    </source>
</evidence>
<keyword evidence="9 11" id="KW-0460">Magnesium</keyword>
<dbReference type="FunFam" id="3.40.190.80:FF:000002">
    <property type="entry name" value="Inositol-1-monophosphatase"/>
    <property type="match status" value="1"/>
</dbReference>
<dbReference type="GO" id="GO:0007165">
    <property type="term" value="P:signal transduction"/>
    <property type="evidence" value="ECO:0007669"/>
    <property type="project" value="TreeGrafter"/>
</dbReference>
<evidence type="ECO:0000256" key="3">
    <source>
        <dbReference type="ARBA" id="ARBA00004496"/>
    </source>
</evidence>
<feature type="binding site" evidence="11">
    <location>
        <position position="134"/>
    </location>
    <ligand>
        <name>Mg(2+)</name>
        <dbReference type="ChEBI" id="CHEBI:18420"/>
        <label>1</label>
        <note>catalytic</note>
    </ligand>
</feature>
<evidence type="ECO:0000256" key="8">
    <source>
        <dbReference type="ARBA" id="ARBA00022801"/>
    </source>
</evidence>
<dbReference type="CDD" id="cd01639">
    <property type="entry name" value="IMPase"/>
    <property type="match status" value="1"/>
</dbReference>
<comment type="catalytic activity">
    <reaction evidence="1 12">
        <text>a myo-inositol phosphate + H2O = myo-inositol + phosphate</text>
        <dbReference type="Rhea" id="RHEA:24056"/>
        <dbReference type="ChEBI" id="CHEBI:15377"/>
        <dbReference type="ChEBI" id="CHEBI:17268"/>
        <dbReference type="ChEBI" id="CHEBI:43474"/>
        <dbReference type="ChEBI" id="CHEBI:84139"/>
        <dbReference type="EC" id="3.1.3.25"/>
    </reaction>
</comment>
<dbReference type="OMA" id="GEAPVWI"/>
<evidence type="ECO:0000256" key="6">
    <source>
        <dbReference type="ARBA" id="ARBA00022490"/>
    </source>
</evidence>
<dbReference type="Pfam" id="PF00459">
    <property type="entry name" value="Inositol_P"/>
    <property type="match status" value="1"/>
</dbReference>
<dbReference type="FunFam" id="3.30.540.10:FF:000013">
    <property type="entry name" value="Inositol-1-monophosphatase"/>
    <property type="match status" value="1"/>
</dbReference>
<dbReference type="SUPFAM" id="SSF56655">
    <property type="entry name" value="Carbohydrate phosphatase"/>
    <property type="match status" value="1"/>
</dbReference>
<keyword evidence="8 12" id="KW-0378">Hydrolase</keyword>
<evidence type="ECO:0000256" key="11">
    <source>
        <dbReference type="PIRSR" id="PIRSR600760-2"/>
    </source>
</evidence>
<proteinExistence type="inferred from homology"/>
<dbReference type="InterPro" id="IPR020550">
    <property type="entry name" value="Inositol_monophosphatase_CS"/>
</dbReference>
<dbReference type="Gene3D" id="3.30.540.10">
    <property type="entry name" value="Fructose-1,6-Bisphosphatase, subunit A, domain 1"/>
    <property type="match status" value="1"/>
</dbReference>
<evidence type="ECO:0000256" key="9">
    <source>
        <dbReference type="ARBA" id="ARBA00022842"/>
    </source>
</evidence>
<feature type="binding site" evidence="11">
    <location>
        <position position="131"/>
    </location>
    <ligand>
        <name>Mg(2+)</name>
        <dbReference type="ChEBI" id="CHEBI:18420"/>
        <label>1</label>
        <note>catalytic</note>
    </ligand>
</feature>
<dbReference type="UniPathway" id="UPA00823">
    <property type="reaction ID" value="UER00788"/>
</dbReference>
<evidence type="ECO:0000256" key="4">
    <source>
        <dbReference type="ARBA" id="ARBA00005152"/>
    </source>
</evidence>